<dbReference type="RefSeq" id="WP_209746072.1">
    <property type="nucleotide sequence ID" value="NZ_JBHSMH010000090.1"/>
</dbReference>
<proteinExistence type="predicted"/>
<accession>A0ABW0LZ63</accession>
<name>A0ABW0LZ63_9BACL</name>
<dbReference type="Gene3D" id="1.20.1280.250">
    <property type="match status" value="1"/>
</dbReference>
<protein>
    <submittedName>
        <fullName evidence="3">FusB/FusC family EF-G-binding protein</fullName>
    </submittedName>
</protein>
<keyword evidence="4" id="KW-1185">Reference proteome</keyword>
<dbReference type="Pfam" id="PF07299">
    <property type="entry name" value="EF-G-binding_N"/>
    <property type="match status" value="1"/>
</dbReference>
<reference evidence="4" key="1">
    <citation type="journal article" date="2019" name="Int. J. Syst. Evol. Microbiol.">
        <title>The Global Catalogue of Microorganisms (GCM) 10K type strain sequencing project: providing services to taxonomists for standard genome sequencing and annotation.</title>
        <authorList>
            <consortium name="The Broad Institute Genomics Platform"/>
            <consortium name="The Broad Institute Genome Sequencing Center for Infectious Disease"/>
            <person name="Wu L."/>
            <person name="Ma J."/>
        </authorList>
    </citation>
    <scope>NUCLEOTIDE SEQUENCE [LARGE SCALE GENOMIC DNA]</scope>
    <source>
        <strain evidence="4">CCUG 57113</strain>
    </source>
</reference>
<organism evidence="3 4">
    <name type="scientific">Cohnella suwonensis</name>
    <dbReference type="NCBI Taxonomy" id="696072"/>
    <lineage>
        <taxon>Bacteria</taxon>
        <taxon>Bacillati</taxon>
        <taxon>Bacillota</taxon>
        <taxon>Bacilli</taxon>
        <taxon>Bacillales</taxon>
        <taxon>Paenibacillaceae</taxon>
        <taxon>Cohnella</taxon>
    </lineage>
</organism>
<dbReference type="InterPro" id="IPR010841">
    <property type="entry name" value="EF-G-binding_N"/>
</dbReference>
<evidence type="ECO:0000313" key="3">
    <source>
        <dbReference type="EMBL" id="MFC5471109.1"/>
    </source>
</evidence>
<dbReference type="CDD" id="cd16342">
    <property type="entry name" value="FusC_FusB"/>
    <property type="match status" value="1"/>
</dbReference>
<dbReference type="InterPro" id="IPR038344">
    <property type="entry name" value="EF-G_N_sf"/>
</dbReference>
<dbReference type="InterPro" id="IPR032330">
    <property type="entry name" value="EF-G-binding_C"/>
</dbReference>
<comment type="caution">
    <text evidence="3">The sequence shown here is derived from an EMBL/GenBank/DDBJ whole genome shotgun (WGS) entry which is preliminary data.</text>
</comment>
<sequence>MREPFIANHDFNFIKKQADQLLHAVRTVADRKVLSSARSGAEASIFDLFPELPDDARERLGSIAKLEKAEDFKRYLDELEPYRTEFPPISKDMILKLFPKSKKLAVPDLAGIDKRLVTYLNWLDVAANRSYIVYPMDGRFVGIEGRMTPTNKKSYCFVCNRFEEIGLFTAVSKKRPANASPDYYKALGQYLCVHGQECNKNITDTASLERFIRELIL</sequence>
<feature type="domain" description="Elongation factor G-binding protein C-terminal treble-clef zinc-finger" evidence="2">
    <location>
        <begin position="101"/>
        <end position="206"/>
    </location>
</feature>
<evidence type="ECO:0000259" key="2">
    <source>
        <dbReference type="Pfam" id="PF16571"/>
    </source>
</evidence>
<dbReference type="Pfam" id="PF16571">
    <property type="entry name" value="FBP_C"/>
    <property type="match status" value="1"/>
</dbReference>
<dbReference type="EMBL" id="JBHSMH010000090">
    <property type="protein sequence ID" value="MFC5471109.1"/>
    <property type="molecule type" value="Genomic_DNA"/>
</dbReference>
<evidence type="ECO:0000313" key="4">
    <source>
        <dbReference type="Proteomes" id="UP001596105"/>
    </source>
</evidence>
<feature type="domain" description="Elongation factor G-binding protein N-terminal" evidence="1">
    <location>
        <begin position="5"/>
        <end position="87"/>
    </location>
</feature>
<dbReference type="Proteomes" id="UP001596105">
    <property type="component" value="Unassembled WGS sequence"/>
</dbReference>
<evidence type="ECO:0000259" key="1">
    <source>
        <dbReference type="Pfam" id="PF07299"/>
    </source>
</evidence>
<gene>
    <name evidence="3" type="ORF">ACFPPD_20675</name>
</gene>